<sequence length="822" mass="94460">MADLKRKWKVYLIHHSHTDIGYTERQDKIINYHCDFIRQAVDILNDIHKNNRKEYEGFVWQCENFWQVKNFYAHAPAEYISDFEKYVHSGEIGLSGNYLNMTELISKEVLDTRLAQASEYGRRIDHPVISGMTADINGFAWGYADALAQHGIKHLYSCLHPHHGMFPLYKKVMPFYWEGPEGNKVLVWNGEHYHFGNEMFLVPHGGSTYMTYDEFHRPLQNNMVLIHSREDTDQKEMEIARTRLERYLANLEEEGYLYDLAPFMVSGAITDNAPPNVKIAGRVNELNSLYQGRITFKMVTLEQFFAEVEKNCENIVTYKGDWNDWWADGIGSTPAAVKIFCDARRKYRICKKLDEQGRLGDEHLMDQAAENLMLYAEHTWGYSSSVSEPWETLVGDLEMKKTAYAINANTEVSRNLDGILAAKGEVTITQDKPQRYRIINPHNVDLKTRAYLYIEFWEYMEGINYSEDMPIEVVDMATGQVLKSQVKRIARATQVEVITSLKAKEEKEVMIRLAKDVKPVTVKNHAHIGAEGVEDVIVPGGYRVDTALVETDYYKVVVDQQKGIAAIIDKKDGKNIIREDAQYPAFTGIYEVTDRKGQACESRRRMGRNRKDTSTMRCTSRLKDIQIVENGAVYAALRLDYELTGTGFYSIFLKVYKEIPRLESTVRIHKESVWDPENLYISLPFTTGEEEVKYIDKTGCIIRPGIDQLPGTNMEFYLLQNGIVMEGKDKVLTLAIKDAPLVTFGSLEAHPILLCDGNNQDKNREQAYSWVMNNFWETNFKVDLGGFYEFSYTLATHEKCSAKEAMELCAIDNEGILGFYTL</sequence>
<reference evidence="2 3" key="1">
    <citation type="submission" date="2018-09" db="EMBL/GenBank/DDBJ databases">
        <title>Murine metabolic-syndrome-specific gut microbial biobank.</title>
        <authorList>
            <person name="Liu C."/>
        </authorList>
    </citation>
    <scope>NUCLEOTIDE SEQUENCE [LARGE SCALE GENOMIC DNA]</scope>
    <source>
        <strain evidence="2 3">0.1xD8-82</strain>
    </source>
</reference>
<dbReference type="Proteomes" id="UP000280696">
    <property type="component" value="Unassembled WGS sequence"/>
</dbReference>
<dbReference type="AlphaFoldDB" id="A0A3A9AJL2"/>
<accession>A0A3A9AJL2</accession>
<dbReference type="InterPro" id="IPR011330">
    <property type="entry name" value="Glyco_hydro/deAcase_b/a-brl"/>
</dbReference>
<dbReference type="RefSeq" id="WP_120469230.1">
    <property type="nucleotide sequence ID" value="NZ_RAYQ01000009.1"/>
</dbReference>
<dbReference type="InterPro" id="IPR000602">
    <property type="entry name" value="Glyco_hydro_38_N"/>
</dbReference>
<keyword evidence="3" id="KW-1185">Reference proteome</keyword>
<keyword evidence="2" id="KW-0378">Hydrolase</keyword>
<protein>
    <submittedName>
        <fullName evidence="2">Glycosyl hydrolase</fullName>
    </submittedName>
</protein>
<dbReference type="GO" id="GO:0030246">
    <property type="term" value="F:carbohydrate binding"/>
    <property type="evidence" value="ECO:0007669"/>
    <property type="project" value="InterPro"/>
</dbReference>
<dbReference type="GO" id="GO:0006013">
    <property type="term" value="P:mannose metabolic process"/>
    <property type="evidence" value="ECO:0007669"/>
    <property type="project" value="InterPro"/>
</dbReference>
<gene>
    <name evidence="2" type="ORF">D7V94_09750</name>
</gene>
<dbReference type="CDD" id="cd10791">
    <property type="entry name" value="GH38N_AMII_like_1"/>
    <property type="match status" value="1"/>
</dbReference>
<comment type="caution">
    <text evidence="2">The sequence shown here is derived from an EMBL/GenBank/DDBJ whole genome shotgun (WGS) entry which is preliminary data.</text>
</comment>
<feature type="domain" description="Glycoside hydrolase family 38 N-terminal" evidence="1">
    <location>
        <begin position="9"/>
        <end position="318"/>
    </location>
</feature>
<evidence type="ECO:0000259" key="1">
    <source>
        <dbReference type="Pfam" id="PF01074"/>
    </source>
</evidence>
<dbReference type="InterPro" id="IPR011013">
    <property type="entry name" value="Gal_mutarotase_sf_dom"/>
</dbReference>
<dbReference type="EMBL" id="RAYQ01000009">
    <property type="protein sequence ID" value="RKI91549.1"/>
    <property type="molecule type" value="Genomic_DNA"/>
</dbReference>
<dbReference type="GO" id="GO:0004559">
    <property type="term" value="F:alpha-mannosidase activity"/>
    <property type="evidence" value="ECO:0007669"/>
    <property type="project" value="InterPro"/>
</dbReference>
<evidence type="ECO:0000313" key="3">
    <source>
        <dbReference type="Proteomes" id="UP000280696"/>
    </source>
</evidence>
<dbReference type="OrthoDB" id="237949at2"/>
<dbReference type="InterPro" id="IPR027291">
    <property type="entry name" value="Glyco_hydro_38_N_sf"/>
</dbReference>
<proteinExistence type="predicted"/>
<dbReference type="SUPFAM" id="SSF74650">
    <property type="entry name" value="Galactose mutarotase-like"/>
    <property type="match status" value="1"/>
</dbReference>
<name>A0A3A9AJL2_9FIRM</name>
<dbReference type="SUPFAM" id="SSF88713">
    <property type="entry name" value="Glycoside hydrolase/deacetylase"/>
    <property type="match status" value="1"/>
</dbReference>
<organism evidence="2 3">
    <name type="scientific">Parablautia intestinalis</name>
    <dbReference type="NCBI Taxonomy" id="2320100"/>
    <lineage>
        <taxon>Bacteria</taxon>
        <taxon>Bacillati</taxon>
        <taxon>Bacillota</taxon>
        <taxon>Clostridia</taxon>
        <taxon>Lachnospirales</taxon>
        <taxon>Lachnospiraceae</taxon>
        <taxon>Parablautia</taxon>
    </lineage>
</organism>
<evidence type="ECO:0000313" key="2">
    <source>
        <dbReference type="EMBL" id="RKI91549.1"/>
    </source>
</evidence>
<dbReference type="Pfam" id="PF01074">
    <property type="entry name" value="Glyco_hydro_38N"/>
    <property type="match status" value="1"/>
</dbReference>
<dbReference type="Gene3D" id="3.20.110.10">
    <property type="entry name" value="Glycoside hydrolase 38, N terminal domain"/>
    <property type="match status" value="1"/>
</dbReference>